<dbReference type="EMBL" id="CYZU01000022">
    <property type="protein sequence ID" value="CUO53588.1"/>
    <property type="molecule type" value="Genomic_DNA"/>
</dbReference>
<dbReference type="OrthoDB" id="9791898at2"/>
<reference evidence="1 2" key="1">
    <citation type="submission" date="2015-09" db="EMBL/GenBank/DDBJ databases">
        <authorList>
            <consortium name="Pathogen Informatics"/>
        </authorList>
    </citation>
    <scope>NUCLEOTIDE SEQUENCE [LARGE SCALE GENOMIC DNA]</scope>
    <source>
        <strain evidence="1 2">2789STDY5834876</strain>
    </source>
</reference>
<protein>
    <submittedName>
        <fullName evidence="1">MazG nucleotide pyrophosphohydrolase domain</fullName>
    </submittedName>
</protein>
<dbReference type="GO" id="GO:0009143">
    <property type="term" value="P:nucleoside triphosphate catabolic process"/>
    <property type="evidence" value="ECO:0007669"/>
    <property type="project" value="InterPro"/>
</dbReference>
<proteinExistence type="predicted"/>
<dbReference type="STRING" id="39482.ERS852491_02497"/>
<organism evidence="1 2">
    <name type="scientific">Faecalicatena contorta</name>
    <dbReference type="NCBI Taxonomy" id="39482"/>
    <lineage>
        <taxon>Bacteria</taxon>
        <taxon>Bacillati</taxon>
        <taxon>Bacillota</taxon>
        <taxon>Clostridia</taxon>
        <taxon>Lachnospirales</taxon>
        <taxon>Lachnospiraceae</taxon>
        <taxon>Faecalicatena</taxon>
    </lineage>
</organism>
<dbReference type="Proteomes" id="UP000095544">
    <property type="component" value="Unassembled WGS sequence"/>
</dbReference>
<dbReference type="RefSeq" id="WP_055153386.1">
    <property type="nucleotide sequence ID" value="NZ_CYZU01000022.1"/>
</dbReference>
<dbReference type="SUPFAM" id="SSF101386">
    <property type="entry name" value="all-alpha NTP pyrophosphatases"/>
    <property type="match status" value="1"/>
</dbReference>
<dbReference type="PIRSF" id="PIRSF029826">
    <property type="entry name" value="UCP029826_pph"/>
    <property type="match status" value="1"/>
</dbReference>
<dbReference type="Gene3D" id="1.10.287.1080">
    <property type="entry name" value="MazG-like"/>
    <property type="match status" value="1"/>
</dbReference>
<dbReference type="InterPro" id="IPR052555">
    <property type="entry name" value="dCTP_Pyrophosphatase"/>
</dbReference>
<evidence type="ECO:0000313" key="2">
    <source>
        <dbReference type="Proteomes" id="UP000095544"/>
    </source>
</evidence>
<dbReference type="InterPro" id="IPR025984">
    <property type="entry name" value="DCTPP"/>
</dbReference>
<name>A0A174FXF3_9FIRM</name>
<keyword evidence="1" id="KW-0378">Hydrolase</keyword>
<dbReference type="CDD" id="cd11537">
    <property type="entry name" value="NTP-PPase_RS21-C6_like"/>
    <property type="match status" value="1"/>
</dbReference>
<accession>A0A174FXF3</accession>
<dbReference type="GO" id="GO:0047429">
    <property type="term" value="F:nucleoside triphosphate diphosphatase activity"/>
    <property type="evidence" value="ECO:0007669"/>
    <property type="project" value="InterPro"/>
</dbReference>
<sequence>MEDYTVKELMEKVRAFCSERDWDQFHNPKDLAIGISTEANELLDIFRFKNEEEMKKIMNDEIKRRHVEEELADVLFFVLRFAQMNHMDLKDILTRKIQKNGQKYPADEVRGKNFKYNEYK</sequence>
<dbReference type="Pfam" id="PF12643">
    <property type="entry name" value="MazG-like"/>
    <property type="match status" value="1"/>
</dbReference>
<dbReference type="PANTHER" id="PTHR46523:SF1">
    <property type="entry name" value="DCTP PYROPHOSPHATASE 1"/>
    <property type="match status" value="1"/>
</dbReference>
<dbReference type="AlphaFoldDB" id="A0A174FXF3"/>
<dbReference type="PANTHER" id="PTHR46523">
    <property type="entry name" value="DCTP PYROPHOSPHATASE 1"/>
    <property type="match status" value="1"/>
</dbReference>
<evidence type="ECO:0000313" key="1">
    <source>
        <dbReference type="EMBL" id="CUO53588.1"/>
    </source>
</evidence>
<gene>
    <name evidence="1" type="ORF">ERS852491_02497</name>
</gene>